<sequence length="259" mass="28482">MHLHPCLSCIFLSLAAVTQQNVLAADAAAAIRISPQPSAPDDAKSVEQGFVGFGIEMKSFPQYAGSSFYLTTSNDNDAGKGIEHANEFSKNLLSTFTSKTGAPVHIRIGGTSMDNSKFDPTQTNQATKNTTDSSKNRLHTKITIGAPWIESFKHWDNVLYTLQVPLARKNLSNAIEFARACIDAMPNHVQDLEAIEIGNEPNLYPRIDRNDSYGPVNYAREWDRFAGAIVGNISRLNGKEWFQAMTFSSEVDPNGPWTV</sequence>
<dbReference type="InterPro" id="IPR052974">
    <property type="entry name" value="GH79_Enzymes"/>
</dbReference>
<dbReference type="PANTHER" id="PTHR36183:SF2">
    <property type="entry name" value="BETA-GLUCURONIDASE C-TERMINAL DOMAIN-CONTAINING PROTEIN"/>
    <property type="match status" value="1"/>
</dbReference>
<accession>A0ABR1K2J2</accession>
<keyword evidence="4" id="KW-1185">Reference proteome</keyword>
<evidence type="ECO:0000313" key="3">
    <source>
        <dbReference type="EMBL" id="KAK7471206.1"/>
    </source>
</evidence>
<evidence type="ECO:0000256" key="1">
    <source>
        <dbReference type="SAM" id="MobiDB-lite"/>
    </source>
</evidence>
<gene>
    <name evidence="3" type="ORF">VKT23_002615</name>
</gene>
<keyword evidence="2" id="KW-0732">Signal</keyword>
<feature type="chain" id="PRO_5047207140" description="Glycoside hydrolase family 79 protein" evidence="2">
    <location>
        <begin position="25"/>
        <end position="259"/>
    </location>
</feature>
<dbReference type="Gene3D" id="3.20.20.80">
    <property type="entry name" value="Glycosidases"/>
    <property type="match status" value="1"/>
</dbReference>
<name>A0ABR1K2J2_9AGAR</name>
<feature type="region of interest" description="Disordered" evidence="1">
    <location>
        <begin position="109"/>
        <end position="134"/>
    </location>
</feature>
<dbReference type="PANTHER" id="PTHR36183">
    <property type="entry name" value="BETA-GLUCURONIDASE"/>
    <property type="match status" value="1"/>
</dbReference>
<reference evidence="3 4" key="1">
    <citation type="submission" date="2024-01" db="EMBL/GenBank/DDBJ databases">
        <title>A draft genome for the cacao thread blight pathogen Marasmiellus scandens.</title>
        <authorList>
            <person name="Baruah I.K."/>
            <person name="Leung J."/>
            <person name="Bukari Y."/>
            <person name="Amoako-Attah I."/>
            <person name="Meinhardt L.W."/>
            <person name="Bailey B.A."/>
            <person name="Cohen S.P."/>
        </authorList>
    </citation>
    <scope>NUCLEOTIDE SEQUENCE [LARGE SCALE GENOMIC DNA]</scope>
    <source>
        <strain evidence="3 4">GH-19</strain>
    </source>
</reference>
<dbReference type="Proteomes" id="UP001498398">
    <property type="component" value="Unassembled WGS sequence"/>
</dbReference>
<comment type="caution">
    <text evidence="3">The sequence shown here is derived from an EMBL/GenBank/DDBJ whole genome shotgun (WGS) entry which is preliminary data.</text>
</comment>
<protein>
    <recommendedName>
        <fullName evidence="5">Glycoside hydrolase family 79 protein</fullName>
    </recommendedName>
</protein>
<evidence type="ECO:0000256" key="2">
    <source>
        <dbReference type="SAM" id="SignalP"/>
    </source>
</evidence>
<feature type="signal peptide" evidence="2">
    <location>
        <begin position="1"/>
        <end position="24"/>
    </location>
</feature>
<evidence type="ECO:0008006" key="5">
    <source>
        <dbReference type="Google" id="ProtNLM"/>
    </source>
</evidence>
<evidence type="ECO:0000313" key="4">
    <source>
        <dbReference type="Proteomes" id="UP001498398"/>
    </source>
</evidence>
<feature type="compositionally biased region" description="Polar residues" evidence="1">
    <location>
        <begin position="112"/>
        <end position="133"/>
    </location>
</feature>
<dbReference type="EMBL" id="JBANRG010000002">
    <property type="protein sequence ID" value="KAK7471206.1"/>
    <property type="molecule type" value="Genomic_DNA"/>
</dbReference>
<proteinExistence type="predicted"/>
<organism evidence="3 4">
    <name type="scientific">Marasmiellus scandens</name>
    <dbReference type="NCBI Taxonomy" id="2682957"/>
    <lineage>
        <taxon>Eukaryota</taxon>
        <taxon>Fungi</taxon>
        <taxon>Dikarya</taxon>
        <taxon>Basidiomycota</taxon>
        <taxon>Agaricomycotina</taxon>
        <taxon>Agaricomycetes</taxon>
        <taxon>Agaricomycetidae</taxon>
        <taxon>Agaricales</taxon>
        <taxon>Marasmiineae</taxon>
        <taxon>Omphalotaceae</taxon>
        <taxon>Marasmiellus</taxon>
    </lineage>
</organism>